<dbReference type="Proteomes" id="UP000708208">
    <property type="component" value="Unassembled WGS sequence"/>
</dbReference>
<dbReference type="AlphaFoldDB" id="A0A8J2KBG4"/>
<proteinExistence type="predicted"/>
<evidence type="ECO:0000313" key="2">
    <source>
        <dbReference type="Proteomes" id="UP000708208"/>
    </source>
</evidence>
<accession>A0A8J2KBG4</accession>
<keyword evidence="2" id="KW-1185">Reference proteome</keyword>
<dbReference type="EMBL" id="CAJVCH010233929">
    <property type="protein sequence ID" value="CAG7732564.1"/>
    <property type="molecule type" value="Genomic_DNA"/>
</dbReference>
<protein>
    <submittedName>
        <fullName evidence="1">Uncharacterized protein</fullName>
    </submittedName>
</protein>
<name>A0A8J2KBG4_9HEXA</name>
<evidence type="ECO:0000313" key="1">
    <source>
        <dbReference type="EMBL" id="CAG7732564.1"/>
    </source>
</evidence>
<gene>
    <name evidence="1" type="ORF">AFUS01_LOCUS21074</name>
</gene>
<organism evidence="1 2">
    <name type="scientific">Allacma fusca</name>
    <dbReference type="NCBI Taxonomy" id="39272"/>
    <lineage>
        <taxon>Eukaryota</taxon>
        <taxon>Metazoa</taxon>
        <taxon>Ecdysozoa</taxon>
        <taxon>Arthropoda</taxon>
        <taxon>Hexapoda</taxon>
        <taxon>Collembola</taxon>
        <taxon>Symphypleona</taxon>
        <taxon>Sminthuridae</taxon>
        <taxon>Allacma</taxon>
    </lineage>
</organism>
<sequence>PNSVVDPENVVAGPGIGIVDSRDIALVDSLGIED</sequence>
<reference evidence="1" key="1">
    <citation type="submission" date="2021-06" db="EMBL/GenBank/DDBJ databases">
        <authorList>
            <person name="Hodson N. C."/>
            <person name="Mongue J. A."/>
            <person name="Jaron S. K."/>
        </authorList>
    </citation>
    <scope>NUCLEOTIDE SEQUENCE</scope>
</reference>
<comment type="caution">
    <text evidence="1">The sequence shown here is derived from an EMBL/GenBank/DDBJ whole genome shotgun (WGS) entry which is preliminary data.</text>
</comment>
<feature type="non-terminal residue" evidence="1">
    <location>
        <position position="1"/>
    </location>
</feature>